<dbReference type="AlphaFoldDB" id="A0A922S9H9"/>
<evidence type="ECO:0000313" key="1">
    <source>
        <dbReference type="EMBL" id="KAH9629477.1"/>
    </source>
</evidence>
<dbReference type="GO" id="GO:0005615">
    <property type="term" value="C:extracellular space"/>
    <property type="evidence" value="ECO:0007669"/>
    <property type="project" value="TreeGrafter"/>
</dbReference>
<dbReference type="SUPFAM" id="SSF49464">
    <property type="entry name" value="Carboxypeptidase regulatory domain-like"/>
    <property type="match status" value="1"/>
</dbReference>
<dbReference type="InterPro" id="IPR050753">
    <property type="entry name" value="Peptidase_M14_domain"/>
</dbReference>
<dbReference type="GO" id="GO:0004181">
    <property type="term" value="F:metallocarboxypeptidase activity"/>
    <property type="evidence" value="ECO:0007669"/>
    <property type="project" value="TreeGrafter"/>
</dbReference>
<organism evidence="1 2">
    <name type="scientific">Spodoptera exigua</name>
    <name type="common">Beet armyworm</name>
    <name type="synonym">Noctua fulgens</name>
    <dbReference type="NCBI Taxonomy" id="7107"/>
    <lineage>
        <taxon>Eukaryota</taxon>
        <taxon>Metazoa</taxon>
        <taxon>Ecdysozoa</taxon>
        <taxon>Arthropoda</taxon>
        <taxon>Hexapoda</taxon>
        <taxon>Insecta</taxon>
        <taxon>Pterygota</taxon>
        <taxon>Neoptera</taxon>
        <taxon>Endopterygota</taxon>
        <taxon>Lepidoptera</taxon>
        <taxon>Glossata</taxon>
        <taxon>Ditrysia</taxon>
        <taxon>Noctuoidea</taxon>
        <taxon>Noctuidae</taxon>
        <taxon>Amphipyrinae</taxon>
        <taxon>Spodoptera</taxon>
    </lineage>
</organism>
<gene>
    <name evidence="1" type="ORF">HF086_015807</name>
</gene>
<proteinExistence type="predicted"/>
<dbReference type="Gene3D" id="2.60.40.1120">
    <property type="entry name" value="Carboxypeptidase-like, regulatory domain"/>
    <property type="match status" value="1"/>
</dbReference>
<accession>A0A922S9H9</accession>
<protein>
    <submittedName>
        <fullName evidence="1">Uncharacterized protein</fullName>
    </submittedName>
</protein>
<dbReference type="GO" id="GO:0016485">
    <property type="term" value="P:protein processing"/>
    <property type="evidence" value="ECO:0007669"/>
    <property type="project" value="TreeGrafter"/>
</dbReference>
<name>A0A922S9H9_SPOEX</name>
<dbReference type="EMBL" id="JACEFF010000864">
    <property type="protein sequence ID" value="KAH9629477.1"/>
    <property type="molecule type" value="Genomic_DNA"/>
</dbReference>
<dbReference type="CDD" id="cd11308">
    <property type="entry name" value="Peptidase_M14NE-CP-C_like"/>
    <property type="match status" value="1"/>
</dbReference>
<comment type="caution">
    <text evidence="1">The sequence shown here is derived from an EMBL/GenBank/DDBJ whole genome shotgun (WGS) entry which is preliminary data.</text>
</comment>
<dbReference type="InterPro" id="IPR008969">
    <property type="entry name" value="CarboxyPept-like_regulatory"/>
</dbReference>
<dbReference type="GO" id="GO:0006518">
    <property type="term" value="P:peptide metabolic process"/>
    <property type="evidence" value="ECO:0007669"/>
    <property type="project" value="TreeGrafter"/>
</dbReference>
<sequence>MYFSTDNFKTDYNILVSVELETTRSLIKYLAEAHRGAHGFVMDENGNPVERAAIKVKGRDVTYHTTKYGEFWRILLPGTYRIDVSGEGYLPQEVEFIVIDSHPTLLNITLHSAKGYISKAVGAPPATSVKTTSLPTATTSPVQDGAIIFPED</sequence>
<reference evidence="1" key="1">
    <citation type="journal article" date="2021" name="G3 (Bethesda)">
        <title>Genome and transcriptome analysis of the beet armyworm Spodoptera exigua reveals targets for pest control. .</title>
        <authorList>
            <person name="Simon S."/>
            <person name="Breeschoten T."/>
            <person name="Jansen H.J."/>
            <person name="Dirks R.P."/>
            <person name="Schranz M.E."/>
            <person name="Ros V.I.D."/>
        </authorList>
    </citation>
    <scope>NUCLEOTIDE SEQUENCE</scope>
    <source>
        <strain evidence="1">TB_SE_WUR_2020</strain>
    </source>
</reference>
<dbReference type="PANTHER" id="PTHR11532:SF84">
    <property type="entry name" value="CARBOXYPEPTIDASE M"/>
    <property type="match status" value="1"/>
</dbReference>
<dbReference type="FunFam" id="2.60.40.1120:FF:000015">
    <property type="entry name" value="carboxypeptidase D isoform X4"/>
    <property type="match status" value="1"/>
</dbReference>
<dbReference type="Pfam" id="PF13620">
    <property type="entry name" value="CarboxypepD_reg"/>
    <property type="match status" value="1"/>
</dbReference>
<dbReference type="Proteomes" id="UP000814243">
    <property type="component" value="Unassembled WGS sequence"/>
</dbReference>
<evidence type="ECO:0000313" key="2">
    <source>
        <dbReference type="Proteomes" id="UP000814243"/>
    </source>
</evidence>
<dbReference type="PANTHER" id="PTHR11532">
    <property type="entry name" value="PROTEASE M14 CARBOXYPEPTIDASE"/>
    <property type="match status" value="1"/>
</dbReference>